<keyword evidence="2 5" id="KW-0812">Transmembrane</keyword>
<dbReference type="GO" id="GO:0001518">
    <property type="term" value="C:voltage-gated sodium channel complex"/>
    <property type="evidence" value="ECO:0007669"/>
    <property type="project" value="TreeGrafter"/>
</dbReference>
<dbReference type="Gene3D" id="1.10.287.70">
    <property type="match status" value="1"/>
</dbReference>
<proteinExistence type="predicted"/>
<accession>A0A011M6C1</accession>
<dbReference type="PANTHER" id="PTHR10037:SF62">
    <property type="entry name" value="SODIUM CHANNEL PROTEIN 60E"/>
    <property type="match status" value="1"/>
</dbReference>
<gene>
    <name evidence="7" type="ORF">AW08_03425</name>
</gene>
<dbReference type="STRING" id="1454001.AW08_03425"/>
<feature type="transmembrane region" description="Helical" evidence="5">
    <location>
        <begin position="131"/>
        <end position="156"/>
    </location>
</feature>
<evidence type="ECO:0000256" key="2">
    <source>
        <dbReference type="ARBA" id="ARBA00022692"/>
    </source>
</evidence>
<evidence type="ECO:0000313" key="7">
    <source>
        <dbReference type="EMBL" id="EXI65153.1"/>
    </source>
</evidence>
<dbReference type="SUPFAM" id="SSF81324">
    <property type="entry name" value="Voltage-gated potassium channels"/>
    <property type="match status" value="1"/>
</dbReference>
<protein>
    <submittedName>
        <fullName evidence="7">Ion transport protein</fullName>
    </submittedName>
</protein>
<dbReference type="EMBL" id="JFAX01000027">
    <property type="protein sequence ID" value="EXI65153.1"/>
    <property type="molecule type" value="Genomic_DNA"/>
</dbReference>
<name>A0A011M6C1_9PROT</name>
<dbReference type="InterPro" id="IPR043203">
    <property type="entry name" value="VGCC_Ca_Na"/>
</dbReference>
<dbReference type="InterPro" id="IPR027359">
    <property type="entry name" value="Volt_channel_dom_sf"/>
</dbReference>
<dbReference type="PATRIC" id="fig|1454001.3.peg.3464"/>
<feature type="transmembrane region" description="Helical" evidence="5">
    <location>
        <begin position="26"/>
        <end position="43"/>
    </location>
</feature>
<evidence type="ECO:0000256" key="4">
    <source>
        <dbReference type="ARBA" id="ARBA00023136"/>
    </source>
</evidence>
<dbReference type="GO" id="GO:0005248">
    <property type="term" value="F:voltage-gated sodium channel activity"/>
    <property type="evidence" value="ECO:0007669"/>
    <property type="project" value="TreeGrafter"/>
</dbReference>
<keyword evidence="8" id="KW-1185">Reference proteome</keyword>
<evidence type="ECO:0000259" key="6">
    <source>
        <dbReference type="Pfam" id="PF00520"/>
    </source>
</evidence>
<keyword evidence="4 5" id="KW-0472">Membrane</keyword>
<dbReference type="Pfam" id="PF00520">
    <property type="entry name" value="Ion_trans"/>
    <property type="match status" value="1"/>
</dbReference>
<evidence type="ECO:0000256" key="3">
    <source>
        <dbReference type="ARBA" id="ARBA00022989"/>
    </source>
</evidence>
<dbReference type="AlphaFoldDB" id="A0A011M6C1"/>
<feature type="transmembrane region" description="Helical" evidence="5">
    <location>
        <begin position="90"/>
        <end position="110"/>
    </location>
</feature>
<sequence length="297" mass="32546">MNATLSTLPGNDRRQRVRAWIGQPRVQNFIIGLILVNAALLGLETSASAMAAAGGLIVALDRTILAVFVGEIALRLYAHRAAFWRDPWSVFDFAVIAIALLPATGPLAVLRALRVLRVLRLLSMVPSMRRVVGALLAAIPGLGSIAMVLLIIYYVFAVIATKLFAASHPEWFGDLGRSLYTLFQIMTLESWSMGIARPVMENFPHAWIFFVAFILVATFTMLNLFIAIIVNAMQSYTEAEQHGTQRVVEAAREHIEADLHAEMRSLRDEICALKSMLSGSQTIPPSLASERTGSTEG</sequence>
<dbReference type="InterPro" id="IPR005821">
    <property type="entry name" value="Ion_trans_dom"/>
</dbReference>
<feature type="transmembrane region" description="Helical" evidence="5">
    <location>
        <begin position="55"/>
        <end position="78"/>
    </location>
</feature>
<dbReference type="PANTHER" id="PTHR10037">
    <property type="entry name" value="VOLTAGE-GATED CATION CHANNEL CALCIUM AND SODIUM"/>
    <property type="match status" value="1"/>
</dbReference>
<evidence type="ECO:0000313" key="8">
    <source>
        <dbReference type="Proteomes" id="UP000020218"/>
    </source>
</evidence>
<reference evidence="7" key="1">
    <citation type="submission" date="2014-02" db="EMBL/GenBank/DDBJ databases">
        <title>Expanding our view of genomic diversity in Candidatus Accumulibacter clades.</title>
        <authorList>
            <person name="Skennerton C.T."/>
            <person name="Barr J.J."/>
            <person name="Slater F.R."/>
            <person name="Bond P.L."/>
            <person name="Tyson G.W."/>
        </authorList>
    </citation>
    <scope>NUCLEOTIDE SEQUENCE [LARGE SCALE GENOMIC DNA]</scope>
</reference>
<evidence type="ECO:0000256" key="5">
    <source>
        <dbReference type="SAM" id="Phobius"/>
    </source>
</evidence>
<feature type="domain" description="Ion transport" evidence="6">
    <location>
        <begin position="27"/>
        <end position="240"/>
    </location>
</feature>
<dbReference type="Proteomes" id="UP000020218">
    <property type="component" value="Unassembled WGS sequence"/>
</dbReference>
<feature type="transmembrane region" description="Helical" evidence="5">
    <location>
        <begin position="207"/>
        <end position="230"/>
    </location>
</feature>
<evidence type="ECO:0000256" key="1">
    <source>
        <dbReference type="ARBA" id="ARBA00004141"/>
    </source>
</evidence>
<keyword evidence="3 5" id="KW-1133">Transmembrane helix</keyword>
<organism evidence="7 8">
    <name type="scientific">Candidatus Accumulibacter adjunctus</name>
    <dbReference type="NCBI Taxonomy" id="1454001"/>
    <lineage>
        <taxon>Bacteria</taxon>
        <taxon>Pseudomonadati</taxon>
        <taxon>Pseudomonadota</taxon>
        <taxon>Betaproteobacteria</taxon>
        <taxon>Candidatus Accumulibacter</taxon>
    </lineage>
</organism>
<dbReference type="Gene3D" id="1.20.120.350">
    <property type="entry name" value="Voltage-gated potassium channels. Chain C"/>
    <property type="match status" value="1"/>
</dbReference>
<comment type="subcellular location">
    <subcellularLocation>
        <location evidence="1">Membrane</location>
        <topology evidence="1">Multi-pass membrane protein</topology>
    </subcellularLocation>
</comment>
<comment type="caution">
    <text evidence="7">The sequence shown here is derived from an EMBL/GenBank/DDBJ whole genome shotgun (WGS) entry which is preliminary data.</text>
</comment>